<name>A0A7X1B5K0_9BACT</name>
<dbReference type="Proteomes" id="UP000526501">
    <property type="component" value="Unassembled WGS sequence"/>
</dbReference>
<dbReference type="AlphaFoldDB" id="A0A7X1B5K0"/>
<proteinExistence type="predicted"/>
<comment type="caution">
    <text evidence="1">The sequence shown here is derived from an EMBL/GenBank/DDBJ whole genome shotgun (WGS) entry which is preliminary data.</text>
</comment>
<protein>
    <submittedName>
        <fullName evidence="1">Uncharacterized protein</fullName>
    </submittedName>
</protein>
<evidence type="ECO:0000313" key="1">
    <source>
        <dbReference type="EMBL" id="MBC2604800.1"/>
    </source>
</evidence>
<organism evidence="1 2">
    <name type="scientific">Pelagicoccus albus</name>
    <dbReference type="NCBI Taxonomy" id="415222"/>
    <lineage>
        <taxon>Bacteria</taxon>
        <taxon>Pseudomonadati</taxon>
        <taxon>Verrucomicrobiota</taxon>
        <taxon>Opitutia</taxon>
        <taxon>Puniceicoccales</taxon>
        <taxon>Pelagicoccaceae</taxon>
        <taxon>Pelagicoccus</taxon>
    </lineage>
</organism>
<reference evidence="1 2" key="1">
    <citation type="submission" date="2020-07" db="EMBL/GenBank/DDBJ databases">
        <authorList>
            <person name="Feng X."/>
        </authorList>
    </citation>
    <scope>NUCLEOTIDE SEQUENCE [LARGE SCALE GENOMIC DNA]</scope>
    <source>
        <strain evidence="1 2">JCM23202</strain>
    </source>
</reference>
<keyword evidence="2" id="KW-1185">Reference proteome</keyword>
<accession>A0A7X1B5K0</accession>
<dbReference type="RefSeq" id="WP_185658684.1">
    <property type="nucleotide sequence ID" value="NZ_CAWPOO010000001.1"/>
</dbReference>
<evidence type="ECO:0000313" key="2">
    <source>
        <dbReference type="Proteomes" id="UP000526501"/>
    </source>
</evidence>
<sequence>MMNLETILSLDSAIRYAATNLNGKVSAKSKDSSPNQSSGETDKYEELLVNPTILDLTQRRGDLDCGGLDYLLVAYGNFYQFVQKLKDGHISVCISKDADPIPVANKVRIWLHQNRS</sequence>
<dbReference type="EMBL" id="JACHVC010000001">
    <property type="protein sequence ID" value="MBC2604800.1"/>
    <property type="molecule type" value="Genomic_DNA"/>
</dbReference>
<gene>
    <name evidence="1" type="ORF">H5P27_01895</name>
</gene>